<name>A0A3B0VH42_9ZZZZ</name>
<dbReference type="EMBL" id="UOEU01000903">
    <property type="protein sequence ID" value="VAW42251.1"/>
    <property type="molecule type" value="Genomic_DNA"/>
</dbReference>
<reference evidence="1" key="1">
    <citation type="submission" date="2018-06" db="EMBL/GenBank/DDBJ databases">
        <authorList>
            <person name="Zhirakovskaya E."/>
        </authorList>
    </citation>
    <scope>NUCLEOTIDE SEQUENCE</scope>
</reference>
<dbReference type="AlphaFoldDB" id="A0A3B0VH42"/>
<protein>
    <submittedName>
        <fullName evidence="1">Uncharacterized protein</fullName>
    </submittedName>
</protein>
<evidence type="ECO:0000313" key="1">
    <source>
        <dbReference type="EMBL" id="VAW42251.1"/>
    </source>
</evidence>
<feature type="non-terminal residue" evidence="1">
    <location>
        <position position="35"/>
    </location>
</feature>
<proteinExistence type="predicted"/>
<accession>A0A3B0VH42</accession>
<organism evidence="1">
    <name type="scientific">hydrothermal vent metagenome</name>
    <dbReference type="NCBI Taxonomy" id="652676"/>
    <lineage>
        <taxon>unclassified sequences</taxon>
        <taxon>metagenomes</taxon>
        <taxon>ecological metagenomes</taxon>
    </lineage>
</organism>
<sequence>MSIASQSHVAIVPIKQTIAIQVRDLRSTAVPKINP</sequence>
<gene>
    <name evidence="1" type="ORF">MNBD_CHLOROFLEXI01-3835</name>
</gene>